<gene>
    <name evidence="1" type="primary">ABHD13</name>
    <name evidence="1" type="ORF">AK812_SmicGene28543</name>
</gene>
<evidence type="ECO:0000313" key="1">
    <source>
        <dbReference type="EMBL" id="OLP89936.1"/>
    </source>
</evidence>
<proteinExistence type="predicted"/>
<dbReference type="AlphaFoldDB" id="A0A1Q9D477"/>
<dbReference type="EMBL" id="LSRX01000736">
    <property type="protein sequence ID" value="OLP89936.1"/>
    <property type="molecule type" value="Genomic_DNA"/>
</dbReference>
<dbReference type="Gene3D" id="3.40.50.1820">
    <property type="entry name" value="alpha/beta hydrolase"/>
    <property type="match status" value="1"/>
</dbReference>
<sequence>MVAYHFQSAGGKGSRKVAQKRPADLGLVCFDVTKQEERRRPAILFFHSNAGDISQRLDFFKRCCRNLDVVVLAMEYRGYGRSENGGVA</sequence>
<dbReference type="SUPFAM" id="SSF53474">
    <property type="entry name" value="alpha/beta-Hydrolases"/>
    <property type="match status" value="1"/>
</dbReference>
<protein>
    <submittedName>
        <fullName evidence="1">Alpha/beta hydrolase domain-containing protein 13</fullName>
    </submittedName>
</protein>
<dbReference type="GO" id="GO:0016787">
    <property type="term" value="F:hydrolase activity"/>
    <property type="evidence" value="ECO:0007669"/>
    <property type="project" value="UniProtKB-KW"/>
</dbReference>
<reference evidence="1 2" key="1">
    <citation type="submission" date="2016-02" db="EMBL/GenBank/DDBJ databases">
        <title>Genome analysis of coral dinoflagellate symbionts highlights evolutionary adaptations to a symbiotic lifestyle.</title>
        <authorList>
            <person name="Aranda M."/>
            <person name="Li Y."/>
            <person name="Liew Y.J."/>
            <person name="Baumgarten S."/>
            <person name="Simakov O."/>
            <person name="Wilson M."/>
            <person name="Piel J."/>
            <person name="Ashoor H."/>
            <person name="Bougouffa S."/>
            <person name="Bajic V.B."/>
            <person name="Ryu T."/>
            <person name="Ravasi T."/>
            <person name="Bayer T."/>
            <person name="Micklem G."/>
            <person name="Kim H."/>
            <person name="Bhak J."/>
            <person name="Lajeunesse T.C."/>
            <person name="Voolstra C.R."/>
        </authorList>
    </citation>
    <scope>NUCLEOTIDE SEQUENCE [LARGE SCALE GENOMIC DNA]</scope>
    <source>
        <strain evidence="1 2">CCMP2467</strain>
    </source>
</reference>
<accession>A0A1Q9D477</accession>
<dbReference type="Proteomes" id="UP000186817">
    <property type="component" value="Unassembled WGS sequence"/>
</dbReference>
<name>A0A1Q9D477_SYMMI</name>
<organism evidence="1 2">
    <name type="scientific">Symbiodinium microadriaticum</name>
    <name type="common">Dinoflagellate</name>
    <name type="synonym">Zooxanthella microadriatica</name>
    <dbReference type="NCBI Taxonomy" id="2951"/>
    <lineage>
        <taxon>Eukaryota</taxon>
        <taxon>Sar</taxon>
        <taxon>Alveolata</taxon>
        <taxon>Dinophyceae</taxon>
        <taxon>Suessiales</taxon>
        <taxon>Symbiodiniaceae</taxon>
        <taxon>Symbiodinium</taxon>
    </lineage>
</organism>
<comment type="caution">
    <text evidence="1">The sequence shown here is derived from an EMBL/GenBank/DDBJ whole genome shotgun (WGS) entry which is preliminary data.</text>
</comment>
<evidence type="ECO:0000313" key="2">
    <source>
        <dbReference type="Proteomes" id="UP000186817"/>
    </source>
</evidence>
<dbReference type="OrthoDB" id="10249433at2759"/>
<keyword evidence="2" id="KW-1185">Reference proteome</keyword>
<keyword evidence="1" id="KW-0378">Hydrolase</keyword>
<dbReference type="InterPro" id="IPR029058">
    <property type="entry name" value="AB_hydrolase_fold"/>
</dbReference>